<evidence type="ECO:0000313" key="2">
    <source>
        <dbReference type="EMBL" id="SMC10553.1"/>
    </source>
</evidence>
<dbReference type="EMBL" id="FWXB01000001">
    <property type="protein sequence ID" value="SMC10553.1"/>
    <property type="molecule type" value="Genomic_DNA"/>
</dbReference>
<reference evidence="2 3" key="1">
    <citation type="submission" date="2017-03" db="EMBL/GenBank/DDBJ databases">
        <authorList>
            <person name="Afonso C.L."/>
            <person name="Miller P.J."/>
            <person name="Scott M.A."/>
            <person name="Spackman E."/>
            <person name="Goraichik I."/>
            <person name="Dimitrov K.M."/>
            <person name="Suarez D.L."/>
            <person name="Swayne D.E."/>
        </authorList>
    </citation>
    <scope>NUCLEOTIDE SEQUENCE [LARGE SCALE GENOMIC DNA]</scope>
    <source>
        <strain evidence="2 3">CECT 7745</strain>
    </source>
</reference>
<sequence>MPGQSTDAPHLFESRMQVINELSQENAELLRLLQRRSGHDILMMKDPDSQETTEIQHATDAALADCQTRIDDLESKLSRIDEQIEAAAKKEK</sequence>
<keyword evidence="1" id="KW-0175">Coiled coil</keyword>
<proteinExistence type="predicted"/>
<protein>
    <submittedName>
        <fullName evidence="2">Uncharacterized protein</fullName>
    </submittedName>
</protein>
<dbReference type="AlphaFoldDB" id="A0A1X7BLS5"/>
<name>A0A1X7BLS5_9RHOB</name>
<keyword evidence="3" id="KW-1185">Reference proteome</keyword>
<gene>
    <name evidence="2" type="ORF">ROA7745_00360</name>
</gene>
<organism evidence="2 3">
    <name type="scientific">Roseovarius aestuarii</name>
    <dbReference type="NCBI Taxonomy" id="475083"/>
    <lineage>
        <taxon>Bacteria</taxon>
        <taxon>Pseudomonadati</taxon>
        <taxon>Pseudomonadota</taxon>
        <taxon>Alphaproteobacteria</taxon>
        <taxon>Rhodobacterales</taxon>
        <taxon>Roseobacteraceae</taxon>
        <taxon>Roseovarius</taxon>
    </lineage>
</organism>
<dbReference type="OrthoDB" id="7876960at2"/>
<evidence type="ECO:0000256" key="1">
    <source>
        <dbReference type="SAM" id="Coils"/>
    </source>
</evidence>
<feature type="coiled-coil region" evidence="1">
    <location>
        <begin position="63"/>
        <end position="90"/>
    </location>
</feature>
<dbReference type="RefSeq" id="WP_139836264.1">
    <property type="nucleotide sequence ID" value="NZ_FWXB01000001.1"/>
</dbReference>
<dbReference type="Proteomes" id="UP000193224">
    <property type="component" value="Unassembled WGS sequence"/>
</dbReference>
<evidence type="ECO:0000313" key="3">
    <source>
        <dbReference type="Proteomes" id="UP000193224"/>
    </source>
</evidence>
<accession>A0A1X7BLS5</accession>